<reference evidence="2 3" key="1">
    <citation type="submission" date="2019-08" db="EMBL/GenBank/DDBJ databases">
        <authorList>
            <person name="Grouzdev D."/>
            <person name="Tikhonova E."/>
            <person name="Kravchenko I."/>
        </authorList>
    </citation>
    <scope>NUCLEOTIDE SEQUENCE [LARGE SCALE GENOMIC DNA]</scope>
    <source>
        <strain evidence="2 3">59b</strain>
    </source>
</reference>
<organism evidence="2 3">
    <name type="scientific">Azospirillum lipoferum</name>
    <dbReference type="NCBI Taxonomy" id="193"/>
    <lineage>
        <taxon>Bacteria</taxon>
        <taxon>Pseudomonadati</taxon>
        <taxon>Pseudomonadota</taxon>
        <taxon>Alphaproteobacteria</taxon>
        <taxon>Rhodospirillales</taxon>
        <taxon>Azospirillaceae</taxon>
        <taxon>Azospirillum</taxon>
    </lineage>
</organism>
<accession>A0A5A9GFP5</accession>
<name>A0A5A9GFP5_AZOLI</name>
<dbReference type="GO" id="GO:0003676">
    <property type="term" value="F:nucleic acid binding"/>
    <property type="evidence" value="ECO:0007669"/>
    <property type="project" value="InterPro"/>
</dbReference>
<dbReference type="AlphaFoldDB" id="A0A5A9GFP5"/>
<dbReference type="SMART" id="SM00357">
    <property type="entry name" value="CSP"/>
    <property type="match status" value="1"/>
</dbReference>
<keyword evidence="3" id="KW-1185">Reference proteome</keyword>
<dbReference type="PROSITE" id="PS51857">
    <property type="entry name" value="CSD_2"/>
    <property type="match status" value="1"/>
</dbReference>
<dbReference type="Proteomes" id="UP000324927">
    <property type="component" value="Unassembled WGS sequence"/>
</dbReference>
<gene>
    <name evidence="2" type="ORF">FZ942_24730</name>
</gene>
<dbReference type="EMBL" id="VTTN01000012">
    <property type="protein sequence ID" value="KAA0593147.1"/>
    <property type="molecule type" value="Genomic_DNA"/>
</dbReference>
<dbReference type="SUPFAM" id="SSF50249">
    <property type="entry name" value="Nucleic acid-binding proteins"/>
    <property type="match status" value="1"/>
</dbReference>
<proteinExistence type="predicted"/>
<dbReference type="Gene3D" id="2.40.50.140">
    <property type="entry name" value="Nucleic acid-binding proteins"/>
    <property type="match status" value="1"/>
</dbReference>
<dbReference type="Pfam" id="PF00313">
    <property type="entry name" value="CSD"/>
    <property type="match status" value="1"/>
</dbReference>
<evidence type="ECO:0000259" key="1">
    <source>
        <dbReference type="PROSITE" id="PS51857"/>
    </source>
</evidence>
<dbReference type="PRINTS" id="PR00050">
    <property type="entry name" value="COLDSHOCK"/>
</dbReference>
<sequence>MLRSLSRIAMMASWWKAVQGMRLAVTRKKAMPNQERSATRLEGRVKWFSRDKGYGFIVGDDDVDRYFAVRDIRGVDLPSNGDFVEFDHESSRKGPRAVGVEVVARVAKEPGPGRVCCQSCGKAMVPRVIFHRGEPE</sequence>
<dbReference type="OrthoDB" id="9801074at2"/>
<dbReference type="CDD" id="cd04458">
    <property type="entry name" value="CSP_CDS"/>
    <property type="match status" value="1"/>
</dbReference>
<evidence type="ECO:0000313" key="3">
    <source>
        <dbReference type="Proteomes" id="UP000324927"/>
    </source>
</evidence>
<dbReference type="InterPro" id="IPR011129">
    <property type="entry name" value="CSD"/>
</dbReference>
<evidence type="ECO:0000313" key="2">
    <source>
        <dbReference type="EMBL" id="KAA0593147.1"/>
    </source>
</evidence>
<dbReference type="RefSeq" id="WP_149233745.1">
    <property type="nucleotide sequence ID" value="NZ_JALJXJ010000013.1"/>
</dbReference>
<dbReference type="InterPro" id="IPR012340">
    <property type="entry name" value="NA-bd_OB-fold"/>
</dbReference>
<comment type="caution">
    <text evidence="2">The sequence shown here is derived from an EMBL/GenBank/DDBJ whole genome shotgun (WGS) entry which is preliminary data.</text>
</comment>
<protein>
    <submittedName>
        <fullName evidence="2">Cold shock domain-containing protein</fullName>
    </submittedName>
</protein>
<feature type="domain" description="CSD" evidence="1">
    <location>
        <begin position="40"/>
        <end position="102"/>
    </location>
</feature>
<dbReference type="InterPro" id="IPR002059">
    <property type="entry name" value="CSP_DNA-bd"/>
</dbReference>
<dbReference type="GO" id="GO:0005829">
    <property type="term" value="C:cytosol"/>
    <property type="evidence" value="ECO:0007669"/>
    <property type="project" value="UniProtKB-ARBA"/>
</dbReference>